<name>A0AAJ0MRV0_9PEZI</name>
<dbReference type="GeneID" id="87878436"/>
<accession>A0AAJ0MRV0</accession>
<dbReference type="AlphaFoldDB" id="A0AAJ0MRV0"/>
<proteinExistence type="predicted"/>
<keyword evidence="3" id="KW-1185">Reference proteome</keyword>
<feature type="compositionally biased region" description="Polar residues" evidence="1">
    <location>
        <begin position="327"/>
        <end position="336"/>
    </location>
</feature>
<sequence length="383" mass="42344">MITAPSISALSGPTISGNVVGLGGAGIVSGWTRDGMVAGRDNDIHWTGQTIRDNVSRRYTTATISPPVVDHALGAGEADEELLEGSELGSLIPVYSTPSTFLRLGIPTLSARYSLFLGFSQLLWQATATWSICHRIRAIAWLAAKAPFIILGDLWINVYASMNYDPFANRCFSHASPTGGLTKFQILFWNWTKWLRCDAKPWLVSVWEDLRGISVQGTSFFSRNTKKKRKKWRIPGPTLQGIVADTKSQLEREEEEKELERRRKEQETAADIGNGGSRRKGGRGNGGRFRMELGPPVEESRAAKNHCQNEESACGGSEPPSREAVSNMVQGNTQTTKQRHVSPVSAETDRDSGVWYILGYLSDYRRLGEDAFAFSSEHWTTTS</sequence>
<organism evidence="2 3">
    <name type="scientific">Neurospora hispaniola</name>
    <dbReference type="NCBI Taxonomy" id="588809"/>
    <lineage>
        <taxon>Eukaryota</taxon>
        <taxon>Fungi</taxon>
        <taxon>Dikarya</taxon>
        <taxon>Ascomycota</taxon>
        <taxon>Pezizomycotina</taxon>
        <taxon>Sordariomycetes</taxon>
        <taxon>Sordariomycetidae</taxon>
        <taxon>Sordariales</taxon>
        <taxon>Sordariaceae</taxon>
        <taxon>Neurospora</taxon>
    </lineage>
</organism>
<gene>
    <name evidence="2" type="ORF">B0T23DRAFT_442262</name>
</gene>
<evidence type="ECO:0000256" key="1">
    <source>
        <dbReference type="SAM" id="MobiDB-lite"/>
    </source>
</evidence>
<dbReference type="EMBL" id="JAULSX010000004">
    <property type="protein sequence ID" value="KAK3492617.1"/>
    <property type="molecule type" value="Genomic_DNA"/>
</dbReference>
<reference evidence="2 3" key="1">
    <citation type="journal article" date="2023" name="Mol. Phylogenet. Evol.">
        <title>Genome-scale phylogeny and comparative genomics of the fungal order Sordariales.</title>
        <authorList>
            <person name="Hensen N."/>
            <person name="Bonometti L."/>
            <person name="Westerberg I."/>
            <person name="Brannstrom I.O."/>
            <person name="Guillou S."/>
            <person name="Cros-Aarteil S."/>
            <person name="Calhoun S."/>
            <person name="Haridas S."/>
            <person name="Kuo A."/>
            <person name="Mondo S."/>
            <person name="Pangilinan J."/>
            <person name="Riley R."/>
            <person name="LaButti K."/>
            <person name="Andreopoulos B."/>
            <person name="Lipzen A."/>
            <person name="Chen C."/>
            <person name="Yan M."/>
            <person name="Daum C."/>
            <person name="Ng V."/>
            <person name="Clum A."/>
            <person name="Steindorff A."/>
            <person name="Ohm R.A."/>
            <person name="Martin F."/>
            <person name="Silar P."/>
            <person name="Natvig D.O."/>
            <person name="Lalanne C."/>
            <person name="Gautier V."/>
            <person name="Ament-Velasquez S.L."/>
            <person name="Kruys A."/>
            <person name="Hutchinson M.I."/>
            <person name="Powell A.J."/>
            <person name="Barry K."/>
            <person name="Miller A.N."/>
            <person name="Grigoriev I.V."/>
            <person name="Debuchy R."/>
            <person name="Gladieux P."/>
            <person name="Hiltunen Thoren M."/>
            <person name="Johannesson H."/>
        </authorList>
    </citation>
    <scope>NUCLEOTIDE SEQUENCE [LARGE SCALE GENOMIC DNA]</scope>
    <source>
        <strain evidence="2 3">FGSC 10403</strain>
    </source>
</reference>
<evidence type="ECO:0000313" key="3">
    <source>
        <dbReference type="Proteomes" id="UP001285908"/>
    </source>
</evidence>
<comment type="caution">
    <text evidence="2">The sequence shown here is derived from an EMBL/GenBank/DDBJ whole genome shotgun (WGS) entry which is preliminary data.</text>
</comment>
<evidence type="ECO:0000313" key="2">
    <source>
        <dbReference type="EMBL" id="KAK3492617.1"/>
    </source>
</evidence>
<feature type="compositionally biased region" description="Basic and acidic residues" evidence="1">
    <location>
        <begin position="258"/>
        <end position="267"/>
    </location>
</feature>
<feature type="region of interest" description="Disordered" evidence="1">
    <location>
        <begin position="243"/>
        <end position="348"/>
    </location>
</feature>
<dbReference type="Proteomes" id="UP001285908">
    <property type="component" value="Unassembled WGS sequence"/>
</dbReference>
<protein>
    <submittedName>
        <fullName evidence="2">Uncharacterized protein</fullName>
    </submittedName>
</protein>
<dbReference type="RefSeq" id="XP_062693075.1">
    <property type="nucleotide sequence ID" value="XM_062840814.1"/>
</dbReference>